<evidence type="ECO:0000313" key="2">
    <source>
        <dbReference type="Proteomes" id="UP000270296"/>
    </source>
</evidence>
<evidence type="ECO:0000313" key="1">
    <source>
        <dbReference type="EMBL" id="VDP01831.1"/>
    </source>
</evidence>
<dbReference type="AlphaFoldDB" id="A0A183IJ30"/>
<dbReference type="WBParaSite" id="SBAD_0000379001-mRNA-1">
    <property type="protein sequence ID" value="SBAD_0000379001-mRNA-1"/>
    <property type="gene ID" value="SBAD_0000379001"/>
</dbReference>
<reference evidence="3" key="1">
    <citation type="submission" date="2016-06" db="UniProtKB">
        <authorList>
            <consortium name="WormBaseParasite"/>
        </authorList>
    </citation>
    <scope>IDENTIFICATION</scope>
</reference>
<protein>
    <submittedName>
        <fullName evidence="3">Secreted protein</fullName>
    </submittedName>
</protein>
<dbReference type="EMBL" id="UZAM01007852">
    <property type="protein sequence ID" value="VDP01831.1"/>
    <property type="molecule type" value="Genomic_DNA"/>
</dbReference>
<reference evidence="1 2" key="2">
    <citation type="submission" date="2018-11" db="EMBL/GenBank/DDBJ databases">
        <authorList>
            <consortium name="Pathogen Informatics"/>
        </authorList>
    </citation>
    <scope>NUCLEOTIDE SEQUENCE [LARGE SCALE GENOMIC DNA]</scope>
</reference>
<proteinExistence type="predicted"/>
<organism evidence="3">
    <name type="scientific">Soboliphyme baturini</name>
    <dbReference type="NCBI Taxonomy" id="241478"/>
    <lineage>
        <taxon>Eukaryota</taxon>
        <taxon>Metazoa</taxon>
        <taxon>Ecdysozoa</taxon>
        <taxon>Nematoda</taxon>
        <taxon>Enoplea</taxon>
        <taxon>Dorylaimia</taxon>
        <taxon>Dioctophymatida</taxon>
        <taxon>Dioctophymatoidea</taxon>
        <taxon>Soboliphymatidae</taxon>
        <taxon>Soboliphyme</taxon>
    </lineage>
</organism>
<sequence>MIVIMSIFKQRNHPACTNYRGIILLLVLEKLQRAKDDGAGVAVNEPKGVPYWALNILLFGEWLSNAARNSAPLPQPLTNRQWLNEPYVGTVYQSSST</sequence>
<keyword evidence="2" id="KW-1185">Reference proteome</keyword>
<gene>
    <name evidence="1" type="ORF">SBAD_LOCUS3626</name>
</gene>
<dbReference type="Proteomes" id="UP000270296">
    <property type="component" value="Unassembled WGS sequence"/>
</dbReference>
<evidence type="ECO:0000313" key="3">
    <source>
        <dbReference type="WBParaSite" id="SBAD_0000379001-mRNA-1"/>
    </source>
</evidence>
<accession>A0A183IJ30</accession>
<name>A0A183IJ30_9BILA</name>